<keyword evidence="4" id="KW-1185">Reference proteome</keyword>
<keyword evidence="1" id="KW-0175">Coiled coil</keyword>
<feature type="coiled-coil region" evidence="1">
    <location>
        <begin position="106"/>
        <end position="147"/>
    </location>
</feature>
<protein>
    <submittedName>
        <fullName evidence="3">Uncharacterized protein</fullName>
    </submittedName>
</protein>
<feature type="coiled-coil region" evidence="1">
    <location>
        <begin position="240"/>
        <end position="271"/>
    </location>
</feature>
<feature type="region of interest" description="Disordered" evidence="2">
    <location>
        <begin position="291"/>
        <end position="320"/>
    </location>
</feature>
<dbReference type="AlphaFoldDB" id="A0A0D3JS36"/>
<proteinExistence type="predicted"/>
<accession>A0A0D3JS36</accession>
<reference evidence="4" key="1">
    <citation type="journal article" date="2013" name="Nature">
        <title>Pan genome of the phytoplankton Emiliania underpins its global distribution.</title>
        <authorList>
            <person name="Read B.A."/>
            <person name="Kegel J."/>
            <person name="Klute M.J."/>
            <person name="Kuo A."/>
            <person name="Lefebvre S.C."/>
            <person name="Maumus F."/>
            <person name="Mayer C."/>
            <person name="Miller J."/>
            <person name="Monier A."/>
            <person name="Salamov A."/>
            <person name="Young J."/>
            <person name="Aguilar M."/>
            <person name="Claverie J.M."/>
            <person name="Frickenhaus S."/>
            <person name="Gonzalez K."/>
            <person name="Herman E.K."/>
            <person name="Lin Y.C."/>
            <person name="Napier J."/>
            <person name="Ogata H."/>
            <person name="Sarno A.F."/>
            <person name="Shmutz J."/>
            <person name="Schroeder D."/>
            <person name="de Vargas C."/>
            <person name="Verret F."/>
            <person name="von Dassow P."/>
            <person name="Valentin K."/>
            <person name="Van de Peer Y."/>
            <person name="Wheeler G."/>
            <person name="Dacks J.B."/>
            <person name="Delwiche C.F."/>
            <person name="Dyhrman S.T."/>
            <person name="Glockner G."/>
            <person name="John U."/>
            <person name="Richards T."/>
            <person name="Worden A.Z."/>
            <person name="Zhang X."/>
            <person name="Grigoriev I.V."/>
            <person name="Allen A.E."/>
            <person name="Bidle K."/>
            <person name="Borodovsky M."/>
            <person name="Bowler C."/>
            <person name="Brownlee C."/>
            <person name="Cock J.M."/>
            <person name="Elias M."/>
            <person name="Gladyshev V.N."/>
            <person name="Groth M."/>
            <person name="Guda C."/>
            <person name="Hadaegh A."/>
            <person name="Iglesias-Rodriguez M.D."/>
            <person name="Jenkins J."/>
            <person name="Jones B.M."/>
            <person name="Lawson T."/>
            <person name="Leese F."/>
            <person name="Lindquist E."/>
            <person name="Lobanov A."/>
            <person name="Lomsadze A."/>
            <person name="Malik S.B."/>
            <person name="Marsh M.E."/>
            <person name="Mackinder L."/>
            <person name="Mock T."/>
            <person name="Mueller-Roeber B."/>
            <person name="Pagarete A."/>
            <person name="Parker M."/>
            <person name="Probert I."/>
            <person name="Quesneville H."/>
            <person name="Raines C."/>
            <person name="Rensing S.A."/>
            <person name="Riano-Pachon D.M."/>
            <person name="Richier S."/>
            <person name="Rokitta S."/>
            <person name="Shiraiwa Y."/>
            <person name="Soanes D.M."/>
            <person name="van der Giezen M."/>
            <person name="Wahlund T.M."/>
            <person name="Williams B."/>
            <person name="Wilson W."/>
            <person name="Wolfe G."/>
            <person name="Wurch L.L."/>
        </authorList>
    </citation>
    <scope>NUCLEOTIDE SEQUENCE</scope>
</reference>
<dbReference type="KEGG" id="ehx:EMIHUDRAFT_100415"/>
<dbReference type="GeneID" id="17272160"/>
<name>A0A0D3JS36_EMIH1</name>
<dbReference type="Proteomes" id="UP000013827">
    <property type="component" value="Unassembled WGS sequence"/>
</dbReference>
<evidence type="ECO:0000313" key="4">
    <source>
        <dbReference type="Proteomes" id="UP000013827"/>
    </source>
</evidence>
<evidence type="ECO:0000313" key="3">
    <source>
        <dbReference type="EnsemblProtists" id="EOD26321"/>
    </source>
</evidence>
<reference evidence="3" key="2">
    <citation type="submission" date="2024-10" db="UniProtKB">
        <authorList>
            <consortium name="EnsemblProtists"/>
        </authorList>
    </citation>
    <scope>IDENTIFICATION</scope>
</reference>
<dbReference type="PaxDb" id="2903-EOD26321"/>
<dbReference type="EnsemblProtists" id="EOD26321">
    <property type="protein sequence ID" value="EOD26321"/>
    <property type="gene ID" value="EMIHUDRAFT_100415"/>
</dbReference>
<organism evidence="3 4">
    <name type="scientific">Emiliania huxleyi (strain CCMP1516)</name>
    <dbReference type="NCBI Taxonomy" id="280463"/>
    <lineage>
        <taxon>Eukaryota</taxon>
        <taxon>Haptista</taxon>
        <taxon>Haptophyta</taxon>
        <taxon>Prymnesiophyceae</taxon>
        <taxon>Isochrysidales</taxon>
        <taxon>Noelaerhabdaceae</taxon>
        <taxon>Emiliania</taxon>
    </lineage>
</organism>
<dbReference type="HOGENOM" id="CLU_837911_0_0_1"/>
<dbReference type="RefSeq" id="XP_005778750.1">
    <property type="nucleotide sequence ID" value="XM_005778693.1"/>
</dbReference>
<evidence type="ECO:0000256" key="1">
    <source>
        <dbReference type="SAM" id="Coils"/>
    </source>
</evidence>
<evidence type="ECO:0000256" key="2">
    <source>
        <dbReference type="SAM" id="MobiDB-lite"/>
    </source>
</evidence>
<feature type="coiled-coil region" evidence="1">
    <location>
        <begin position="5"/>
        <end position="42"/>
    </location>
</feature>
<sequence length="332" mass="37989">MAGTALHLQEQLAQIRAEKKRLQVAEAVRADAEGHAQQLDDESLHLHRTLDKLNAQIARLQEPPQPAVRKYGWANPADVERNIIMLRKRNAALSRILDKCSDPGARMREEEELRRLQGEVHATERRLELRDKELRQLNRQAGRLLRQREEAAWHKRDAQVGLDEVEARHIERLGAVEVAQRERYELAMRKVEELQEDRRCWLQPLVHAAQLLRTRRDAPYEHLRQIADEPSPALALIDSMRRMTANNKEWLEQSEKATRAETAMLQKLERLHTRLVQSEEIQSEIQNGCYGFSPSAAPADENGLHGDSSPKKTRKVPPLAVGRTAAVRAVAA</sequence>